<proteinExistence type="predicted"/>
<feature type="region of interest" description="Disordered" evidence="1">
    <location>
        <begin position="1"/>
        <end position="40"/>
    </location>
</feature>
<keyword evidence="3" id="KW-1185">Reference proteome</keyword>
<dbReference type="Proteomes" id="UP001157006">
    <property type="component" value="Chromosome 5"/>
</dbReference>
<evidence type="ECO:0000256" key="1">
    <source>
        <dbReference type="SAM" id="MobiDB-lite"/>
    </source>
</evidence>
<gene>
    <name evidence="2" type="ORF">VFH_V191280</name>
</gene>
<protein>
    <submittedName>
        <fullName evidence="2">Uncharacterized protein</fullName>
    </submittedName>
</protein>
<feature type="region of interest" description="Disordered" evidence="1">
    <location>
        <begin position="120"/>
        <end position="184"/>
    </location>
</feature>
<feature type="compositionally biased region" description="Basic residues" evidence="1">
    <location>
        <begin position="1"/>
        <end position="17"/>
    </location>
</feature>
<feature type="compositionally biased region" description="Polar residues" evidence="1">
    <location>
        <begin position="148"/>
        <end position="157"/>
    </location>
</feature>
<sequence>MHQNKPKKKYTIGKSRAKRFERDRAGCTPPKRQPGSVGALANSTPRWLYHVRQSPRPIRSSCHQIREDFTKRVPLDEANALAHLADQHSTICKVIIKILGKKRERESIENTKCIFPLSEASAEPAHGPSPSSVATMSQPYIHFPPPKQTHTPWSSRETAIGILSSPDISNDDDCTVRRRSQIRA</sequence>
<evidence type="ECO:0000313" key="3">
    <source>
        <dbReference type="Proteomes" id="UP001157006"/>
    </source>
</evidence>
<name>A0AAV1B4G9_VICFA</name>
<dbReference type="AlphaFoldDB" id="A0AAV1B4G9"/>
<reference evidence="2 3" key="1">
    <citation type="submission" date="2023-01" db="EMBL/GenBank/DDBJ databases">
        <authorList>
            <person name="Kreplak J."/>
        </authorList>
    </citation>
    <scope>NUCLEOTIDE SEQUENCE [LARGE SCALE GENOMIC DNA]</scope>
</reference>
<accession>A0AAV1B4G9</accession>
<organism evidence="2 3">
    <name type="scientific">Vicia faba</name>
    <name type="common">Broad bean</name>
    <name type="synonym">Faba vulgaris</name>
    <dbReference type="NCBI Taxonomy" id="3906"/>
    <lineage>
        <taxon>Eukaryota</taxon>
        <taxon>Viridiplantae</taxon>
        <taxon>Streptophyta</taxon>
        <taxon>Embryophyta</taxon>
        <taxon>Tracheophyta</taxon>
        <taxon>Spermatophyta</taxon>
        <taxon>Magnoliopsida</taxon>
        <taxon>eudicotyledons</taxon>
        <taxon>Gunneridae</taxon>
        <taxon>Pentapetalae</taxon>
        <taxon>rosids</taxon>
        <taxon>fabids</taxon>
        <taxon>Fabales</taxon>
        <taxon>Fabaceae</taxon>
        <taxon>Papilionoideae</taxon>
        <taxon>50 kb inversion clade</taxon>
        <taxon>NPAAA clade</taxon>
        <taxon>Hologalegina</taxon>
        <taxon>IRL clade</taxon>
        <taxon>Fabeae</taxon>
        <taxon>Vicia</taxon>
    </lineage>
</organism>
<evidence type="ECO:0000313" key="2">
    <source>
        <dbReference type="EMBL" id="CAI8615692.1"/>
    </source>
</evidence>
<feature type="compositionally biased region" description="Polar residues" evidence="1">
    <location>
        <begin position="129"/>
        <end position="138"/>
    </location>
</feature>
<dbReference type="EMBL" id="OX451740">
    <property type="protein sequence ID" value="CAI8615692.1"/>
    <property type="molecule type" value="Genomic_DNA"/>
</dbReference>